<protein>
    <submittedName>
        <fullName evidence="1">Uncharacterized protein</fullName>
    </submittedName>
</protein>
<dbReference type="Proteomes" id="UP001279734">
    <property type="component" value="Unassembled WGS sequence"/>
</dbReference>
<evidence type="ECO:0000313" key="2">
    <source>
        <dbReference type="Proteomes" id="UP001279734"/>
    </source>
</evidence>
<comment type="caution">
    <text evidence="1">The sequence shown here is derived from an EMBL/GenBank/DDBJ whole genome shotgun (WGS) entry which is preliminary data.</text>
</comment>
<evidence type="ECO:0000313" key="1">
    <source>
        <dbReference type="EMBL" id="GMG98481.1"/>
    </source>
</evidence>
<dbReference type="AlphaFoldDB" id="A0AAD3P3N5"/>
<accession>A0AAD3P3N5</accession>
<reference evidence="1" key="1">
    <citation type="submission" date="2023-05" db="EMBL/GenBank/DDBJ databases">
        <title>Nepenthes gracilis genome sequencing.</title>
        <authorList>
            <person name="Fukushima K."/>
        </authorList>
    </citation>
    <scope>NUCLEOTIDE SEQUENCE</scope>
    <source>
        <strain evidence="1">SING2019-196</strain>
    </source>
</reference>
<gene>
    <name evidence="1" type="ORF">Nepgr_000321</name>
</gene>
<keyword evidence="2" id="KW-1185">Reference proteome</keyword>
<dbReference type="EMBL" id="BSYO01000001">
    <property type="protein sequence ID" value="GMG98481.1"/>
    <property type="molecule type" value="Genomic_DNA"/>
</dbReference>
<organism evidence="1 2">
    <name type="scientific">Nepenthes gracilis</name>
    <name type="common">Slender pitcher plant</name>
    <dbReference type="NCBI Taxonomy" id="150966"/>
    <lineage>
        <taxon>Eukaryota</taxon>
        <taxon>Viridiplantae</taxon>
        <taxon>Streptophyta</taxon>
        <taxon>Embryophyta</taxon>
        <taxon>Tracheophyta</taxon>
        <taxon>Spermatophyta</taxon>
        <taxon>Magnoliopsida</taxon>
        <taxon>eudicotyledons</taxon>
        <taxon>Gunneridae</taxon>
        <taxon>Pentapetalae</taxon>
        <taxon>Caryophyllales</taxon>
        <taxon>Nepenthaceae</taxon>
        <taxon>Nepenthes</taxon>
    </lineage>
</organism>
<sequence>MSNSKGTAPSLCFRSLSPIFAVSEFQENPSGFRLADTVTAPALIQPFKGRSNNSHLKECLQNLINGAGSTSVCLVDLTKVAEQKGGSAITVIYDTMDHILVSGPISLGSLAWVSKAVQQLTGL</sequence>
<proteinExistence type="predicted"/>
<name>A0AAD3P3N5_NEPGR</name>